<dbReference type="AlphaFoldDB" id="A0A2U1F2J9"/>
<dbReference type="PANTHER" id="PTHR46553">
    <property type="entry name" value="ADENINE NUCLEOTIDE ALPHA HYDROLASES-LIKE SUPERFAMILY PROTEIN"/>
    <property type="match status" value="1"/>
</dbReference>
<comment type="similarity">
    <text evidence="1">Belongs to the universal stress protein A family.</text>
</comment>
<dbReference type="InterPro" id="IPR006015">
    <property type="entry name" value="Universal_stress_UspA"/>
</dbReference>
<dbReference type="InterPro" id="IPR014729">
    <property type="entry name" value="Rossmann-like_a/b/a_fold"/>
</dbReference>
<reference evidence="3 4" key="1">
    <citation type="submission" date="2018-04" db="EMBL/GenBank/DDBJ databases">
        <title>Genomic Encyclopedia of Type Strains, Phase IV (KMG-IV): sequencing the most valuable type-strain genomes for metagenomic binning, comparative biology and taxonomic classification.</title>
        <authorList>
            <person name="Goeker M."/>
        </authorList>
    </citation>
    <scope>NUCLEOTIDE SEQUENCE [LARGE SCALE GENOMIC DNA]</scope>
    <source>
        <strain evidence="3 4">DSM 45771</strain>
    </source>
</reference>
<proteinExistence type="inferred from homology"/>
<dbReference type="SUPFAM" id="SSF52402">
    <property type="entry name" value="Adenine nucleotide alpha hydrolases-like"/>
    <property type="match status" value="1"/>
</dbReference>
<dbReference type="Gene3D" id="3.40.50.620">
    <property type="entry name" value="HUPs"/>
    <property type="match status" value="1"/>
</dbReference>
<dbReference type="OrthoDB" id="5244367at2"/>
<keyword evidence="4" id="KW-1185">Reference proteome</keyword>
<comment type="caution">
    <text evidence="3">The sequence shown here is derived from an EMBL/GenBank/DDBJ whole genome shotgun (WGS) entry which is preliminary data.</text>
</comment>
<protein>
    <submittedName>
        <fullName evidence="3">Nucleotide-binding universal stress UspA family protein</fullName>
    </submittedName>
</protein>
<accession>A0A2U1F2J9</accession>
<gene>
    <name evidence="3" type="ORF">C8D89_11397</name>
</gene>
<evidence type="ECO:0000256" key="1">
    <source>
        <dbReference type="ARBA" id="ARBA00008791"/>
    </source>
</evidence>
<dbReference type="InterPro" id="IPR006016">
    <property type="entry name" value="UspA"/>
</dbReference>
<sequence>MTVVVGADGSDASCRALRHAARSAAARGARLRVVMAYRPPEWMRARALGPADVEPTPSRPVPACAELEATRRMTEEVIAELRDGTGLPVDVEVVALPGDPADVLGEAARDADELVVGHRGHGAVASLLLGSVALACLLRATCPVTVVPDR</sequence>
<dbReference type="RefSeq" id="WP_116710112.1">
    <property type="nucleotide sequence ID" value="NZ_QEKW01000013.1"/>
</dbReference>
<dbReference type="Proteomes" id="UP000245639">
    <property type="component" value="Unassembled WGS sequence"/>
</dbReference>
<evidence type="ECO:0000313" key="4">
    <source>
        <dbReference type="Proteomes" id="UP000245639"/>
    </source>
</evidence>
<dbReference type="Pfam" id="PF00582">
    <property type="entry name" value="Usp"/>
    <property type="match status" value="1"/>
</dbReference>
<name>A0A2U1F2J9_9PSEU</name>
<organism evidence="3 4">
    <name type="scientific">Actinomycetospora cinnamomea</name>
    <dbReference type="NCBI Taxonomy" id="663609"/>
    <lineage>
        <taxon>Bacteria</taxon>
        <taxon>Bacillati</taxon>
        <taxon>Actinomycetota</taxon>
        <taxon>Actinomycetes</taxon>
        <taxon>Pseudonocardiales</taxon>
        <taxon>Pseudonocardiaceae</taxon>
        <taxon>Actinomycetospora</taxon>
    </lineage>
</organism>
<feature type="domain" description="UspA" evidence="2">
    <location>
        <begin position="2"/>
        <end position="148"/>
    </location>
</feature>
<dbReference type="PANTHER" id="PTHR46553:SF3">
    <property type="entry name" value="ADENINE NUCLEOTIDE ALPHA HYDROLASES-LIKE SUPERFAMILY PROTEIN"/>
    <property type="match status" value="1"/>
</dbReference>
<dbReference type="EMBL" id="QEKW01000013">
    <property type="protein sequence ID" value="PVZ06359.1"/>
    <property type="molecule type" value="Genomic_DNA"/>
</dbReference>
<evidence type="ECO:0000259" key="2">
    <source>
        <dbReference type="Pfam" id="PF00582"/>
    </source>
</evidence>
<dbReference type="PRINTS" id="PR01438">
    <property type="entry name" value="UNVRSLSTRESS"/>
</dbReference>
<evidence type="ECO:0000313" key="3">
    <source>
        <dbReference type="EMBL" id="PVZ06359.1"/>
    </source>
</evidence>